<reference evidence="2" key="1">
    <citation type="submission" date="2015-08" db="EMBL/GenBank/DDBJ databases">
        <title>Genome sequencing project for genomic taxonomy and phylogenomics of Bacillus-like bacteria.</title>
        <authorList>
            <person name="Liu B."/>
            <person name="Wang J."/>
            <person name="Zhu Y."/>
            <person name="Liu G."/>
            <person name="Chen Q."/>
            <person name="Chen Z."/>
            <person name="Lan J."/>
            <person name="Che J."/>
            <person name="Ge C."/>
            <person name="Shi H."/>
            <person name="Pan Z."/>
            <person name="Liu X."/>
        </authorList>
    </citation>
    <scope>NUCLEOTIDE SEQUENCE [LARGE SCALE GENOMIC DNA]</scope>
    <source>
        <strain evidence="2">FJAT-22460</strain>
    </source>
</reference>
<protein>
    <submittedName>
        <fullName evidence="1">Uncharacterized protein</fullName>
    </submittedName>
</protein>
<keyword evidence="2" id="KW-1185">Reference proteome</keyword>
<evidence type="ECO:0000313" key="1">
    <source>
        <dbReference type="EMBL" id="KOR90372.1"/>
    </source>
</evidence>
<dbReference type="PATRIC" id="fig|1705565.3.peg.5148"/>
<dbReference type="Proteomes" id="UP000036932">
    <property type="component" value="Unassembled WGS sequence"/>
</dbReference>
<accession>A0A0M1P7K9</accession>
<dbReference type="EMBL" id="LIUT01000001">
    <property type="protein sequence ID" value="KOR90372.1"/>
    <property type="molecule type" value="Genomic_DNA"/>
</dbReference>
<gene>
    <name evidence="1" type="ORF">AM231_15405</name>
</gene>
<name>A0A0M1P7K9_9BACL</name>
<organism evidence="1 2">
    <name type="scientific">Paenibacillus solani</name>
    <dbReference type="NCBI Taxonomy" id="1705565"/>
    <lineage>
        <taxon>Bacteria</taxon>
        <taxon>Bacillati</taxon>
        <taxon>Bacillota</taxon>
        <taxon>Bacilli</taxon>
        <taxon>Bacillales</taxon>
        <taxon>Paenibacillaceae</taxon>
        <taxon>Paenibacillus</taxon>
    </lineage>
</organism>
<dbReference type="AlphaFoldDB" id="A0A0M1P7K9"/>
<sequence>MKNNPRAILSNLKIDSNEIIESYLQLYSESSHNQYISSIADIFNVSRKNSVRDLTFDDYRSIYQKYNQDEKKTAQDSYKETFFKFLYANDLIDSKGFSDIWIKEDWIRYFLKKLNDADNNSDNHKENAKDDRSLSFSEILRIQEILDQE</sequence>
<proteinExistence type="predicted"/>
<comment type="caution">
    <text evidence="1">The sequence shown here is derived from an EMBL/GenBank/DDBJ whole genome shotgun (WGS) entry which is preliminary data.</text>
</comment>
<evidence type="ECO:0000313" key="2">
    <source>
        <dbReference type="Proteomes" id="UP000036932"/>
    </source>
</evidence>